<dbReference type="RefSeq" id="WP_323445566.1">
    <property type="nucleotide sequence ID" value="NZ_BSBI01000002.1"/>
</dbReference>
<feature type="compositionally biased region" description="Pro residues" evidence="3">
    <location>
        <begin position="87"/>
        <end position="99"/>
    </location>
</feature>
<sequence length="277" mass="29283">MTMPEQESVHDAVGAYALGVLDDADASAFEEHLAGCDICAAHLDEFAGMEPMLAMLAEVPPPAATPGLPSNAAGLPGARFGDRAAGPPEPRPVPVVPRPPRPAVLDGLLDEVALKRAARRRRGMLLVAAAAALIIGGPLTVLATTDGDPAHKHTGSPARDSFFHDMDEKITATDATTRVKATVGTEKKGWGTHAVLQLENVKGPLKCRLVAVSKTGEEEVVTSWSVPRWGYGIEDSGHRPARDPLYVHGGAAMQRADIDRFEVRTFDGRTLVEVDAA</sequence>
<feature type="region of interest" description="Disordered" evidence="3">
    <location>
        <begin position="65"/>
        <end position="99"/>
    </location>
</feature>
<evidence type="ECO:0000256" key="1">
    <source>
        <dbReference type="ARBA" id="ARBA00023015"/>
    </source>
</evidence>
<comment type="caution">
    <text evidence="6">The sequence shown here is derived from an EMBL/GenBank/DDBJ whole genome shotgun (WGS) entry which is preliminary data.</text>
</comment>
<keyword evidence="7" id="KW-1185">Reference proteome</keyword>
<dbReference type="Pfam" id="PF13490">
    <property type="entry name" value="zf-HC2"/>
    <property type="match status" value="1"/>
</dbReference>
<reference evidence="6 7" key="1">
    <citation type="submission" date="2022-10" db="EMBL/GenBank/DDBJ databases">
        <title>Draft genome sequence of Streptomyces sp. YSPA8.</title>
        <authorList>
            <person name="Moriuchi R."/>
            <person name="Dohra H."/>
            <person name="Yamamura H."/>
            <person name="Kodani S."/>
        </authorList>
    </citation>
    <scope>NUCLEOTIDE SEQUENCE [LARGE SCALE GENOMIC DNA]</scope>
    <source>
        <strain evidence="6 7">YSPA8</strain>
    </source>
</reference>
<evidence type="ECO:0000256" key="3">
    <source>
        <dbReference type="SAM" id="MobiDB-lite"/>
    </source>
</evidence>
<gene>
    <name evidence="6" type="ORF">SYYSPA8_04135</name>
</gene>
<dbReference type="Proteomes" id="UP001291653">
    <property type="component" value="Unassembled WGS sequence"/>
</dbReference>
<keyword evidence="4" id="KW-0812">Transmembrane</keyword>
<feature type="transmembrane region" description="Helical" evidence="4">
    <location>
        <begin position="124"/>
        <end position="143"/>
    </location>
</feature>
<evidence type="ECO:0000256" key="2">
    <source>
        <dbReference type="ARBA" id="ARBA00023163"/>
    </source>
</evidence>
<dbReference type="Gene3D" id="1.10.10.1320">
    <property type="entry name" value="Anti-sigma factor, zinc-finger domain"/>
    <property type="match status" value="1"/>
</dbReference>
<dbReference type="InterPro" id="IPR041916">
    <property type="entry name" value="Anti_sigma_zinc_sf"/>
</dbReference>
<protein>
    <submittedName>
        <fullName evidence="6">Zf-HC2 domain-containing protein</fullName>
    </submittedName>
</protein>
<evidence type="ECO:0000313" key="7">
    <source>
        <dbReference type="Proteomes" id="UP001291653"/>
    </source>
</evidence>
<organism evidence="6 7">
    <name type="scientific">Streptomyces yaizuensis</name>
    <dbReference type="NCBI Taxonomy" id="2989713"/>
    <lineage>
        <taxon>Bacteria</taxon>
        <taxon>Bacillati</taxon>
        <taxon>Actinomycetota</taxon>
        <taxon>Actinomycetes</taxon>
        <taxon>Kitasatosporales</taxon>
        <taxon>Streptomycetaceae</taxon>
        <taxon>Streptomyces</taxon>
    </lineage>
</organism>
<accession>A0ABQ5NSV5</accession>
<proteinExistence type="predicted"/>
<name>A0ABQ5NSV5_9ACTN</name>
<evidence type="ECO:0000259" key="5">
    <source>
        <dbReference type="Pfam" id="PF13490"/>
    </source>
</evidence>
<evidence type="ECO:0000313" key="6">
    <source>
        <dbReference type="EMBL" id="GLF93446.1"/>
    </source>
</evidence>
<feature type="domain" description="Putative zinc-finger" evidence="5">
    <location>
        <begin position="8"/>
        <end position="40"/>
    </location>
</feature>
<keyword evidence="4" id="KW-0472">Membrane</keyword>
<keyword evidence="2" id="KW-0804">Transcription</keyword>
<dbReference type="EMBL" id="BSBI01000002">
    <property type="protein sequence ID" value="GLF93446.1"/>
    <property type="molecule type" value="Genomic_DNA"/>
</dbReference>
<keyword evidence="4" id="KW-1133">Transmembrane helix</keyword>
<evidence type="ECO:0000256" key="4">
    <source>
        <dbReference type="SAM" id="Phobius"/>
    </source>
</evidence>
<keyword evidence="1" id="KW-0805">Transcription regulation</keyword>
<dbReference type="InterPro" id="IPR027383">
    <property type="entry name" value="Znf_put"/>
</dbReference>